<organism evidence="1 2">
    <name type="scientific">Pleurotus cornucopiae</name>
    <name type="common">Cornucopia mushroom</name>
    <dbReference type="NCBI Taxonomy" id="5321"/>
    <lineage>
        <taxon>Eukaryota</taxon>
        <taxon>Fungi</taxon>
        <taxon>Dikarya</taxon>
        <taxon>Basidiomycota</taxon>
        <taxon>Agaricomycotina</taxon>
        <taxon>Agaricomycetes</taxon>
        <taxon>Agaricomycetidae</taxon>
        <taxon>Agaricales</taxon>
        <taxon>Pleurotineae</taxon>
        <taxon>Pleurotaceae</taxon>
        <taxon>Pleurotus</taxon>
    </lineage>
</organism>
<comment type="caution">
    <text evidence="1">The sequence shown here is derived from an EMBL/GenBank/DDBJ whole genome shotgun (WGS) entry which is preliminary data.</text>
</comment>
<evidence type="ECO:0000313" key="1">
    <source>
        <dbReference type="EMBL" id="KAG9225010.1"/>
    </source>
</evidence>
<protein>
    <submittedName>
        <fullName evidence="1">Uncharacterized protein</fullName>
    </submittedName>
</protein>
<sequence length="601" mass="66026">MFSTVAAAPGATVVASSALRSAGLIDRDARMKDATDKPGGRKGISKIRSHRPRLVDSLKEQPSSSSRTHPARSNPISIRGAADRPTIAGRLRRNAVSSSSADSRPIKATIVHRTQTNVLETWREFVKKRWNPEARFLNLEVNTQPDSMGEDELLKKHHLSPPGSGGSVRDAAVIFKMASQLKPEVQTISLANNYITGGMLAAMPRYLPRLANLSLANNKIRTPKDLDSITSKKGRLEYLRELILVGNPVREEEVKLGQLDRYRTEMTRRFPSLEILDSEPVTQIGFDVPQPSMANTVVPKPSSTTFPTEMQPSFITGVDGAMVSNFLMRFFTTFDNQRDTLVNAYHPSSTFSYSINTSIPQRARIAGLHTSRDLPNQRKLDWKPWIQGGEGGSRNLSRGFVLDKQYNSLHFGGEAAVKSMIALPGTKHDIGGPPEKFCVDSFPVPHGDSIGLLLVVHGEFVEVGVDGIRSFDRSFILAPAPEGSAAKTHGWDVVILSDQWIVRHYSTCDAWKPGPMKVQASDPKGSTPAVQQPALTLPPDQLALLQTIPEFQQPLALQVCQRTSLNVKFAVDCLTGNGWDVERAVVNFNEVKGTLGREAFL</sequence>
<name>A0ACB7J420_PLECO</name>
<keyword evidence="2" id="KW-1185">Reference proteome</keyword>
<accession>A0ACB7J420</accession>
<dbReference type="EMBL" id="WQMT02000003">
    <property type="protein sequence ID" value="KAG9225010.1"/>
    <property type="molecule type" value="Genomic_DNA"/>
</dbReference>
<dbReference type="Proteomes" id="UP000824881">
    <property type="component" value="Unassembled WGS sequence"/>
</dbReference>
<gene>
    <name evidence="1" type="ORF">CCMSSC00406_0001839</name>
</gene>
<proteinExistence type="predicted"/>
<evidence type="ECO:0000313" key="2">
    <source>
        <dbReference type="Proteomes" id="UP000824881"/>
    </source>
</evidence>
<reference evidence="1 2" key="1">
    <citation type="journal article" date="2021" name="Appl. Environ. Microbiol.">
        <title>Genetic linkage and physical mapping for an oyster mushroom Pleurotus cornucopiae and QTL analysis for the trait cap color.</title>
        <authorList>
            <person name="Zhang Y."/>
            <person name="Gao W."/>
            <person name="Sonnenberg A."/>
            <person name="Chen Q."/>
            <person name="Zhang J."/>
            <person name="Huang C."/>
        </authorList>
    </citation>
    <scope>NUCLEOTIDE SEQUENCE [LARGE SCALE GENOMIC DNA]</scope>
    <source>
        <strain evidence="1">CCMSSC00406</strain>
    </source>
</reference>